<dbReference type="CDD" id="cd01949">
    <property type="entry name" value="GGDEF"/>
    <property type="match status" value="1"/>
</dbReference>
<evidence type="ECO:0000256" key="1">
    <source>
        <dbReference type="SAM" id="Phobius"/>
    </source>
</evidence>
<feature type="transmembrane region" description="Helical" evidence="1">
    <location>
        <begin position="12"/>
        <end position="32"/>
    </location>
</feature>
<evidence type="ECO:0000313" key="7">
    <source>
        <dbReference type="Proteomes" id="UP000502260"/>
    </source>
</evidence>
<dbReference type="AlphaFoldDB" id="A0A6F8VC02"/>
<dbReference type="Gene3D" id="3.20.20.450">
    <property type="entry name" value="EAL domain"/>
    <property type="match status" value="1"/>
</dbReference>
<evidence type="ECO:0000259" key="4">
    <source>
        <dbReference type="PROSITE" id="PS50883"/>
    </source>
</evidence>
<dbReference type="SUPFAM" id="SSF141868">
    <property type="entry name" value="EAL domain-like"/>
    <property type="match status" value="1"/>
</dbReference>
<dbReference type="Gene3D" id="3.30.450.20">
    <property type="entry name" value="PAS domain"/>
    <property type="match status" value="1"/>
</dbReference>
<evidence type="ECO:0008006" key="8">
    <source>
        <dbReference type="Google" id="ProtNLM"/>
    </source>
</evidence>
<keyword evidence="1" id="KW-1133">Transmembrane helix</keyword>
<feature type="domain" description="EAL" evidence="4">
    <location>
        <begin position="488"/>
        <end position="742"/>
    </location>
</feature>
<dbReference type="NCBIfam" id="TIGR00229">
    <property type="entry name" value="sensory_box"/>
    <property type="match status" value="1"/>
</dbReference>
<name>A0A6F8VC02_9PROT</name>
<dbReference type="Pfam" id="PF00990">
    <property type="entry name" value="GGDEF"/>
    <property type="match status" value="2"/>
</dbReference>
<dbReference type="InterPro" id="IPR035919">
    <property type="entry name" value="EAL_sf"/>
</dbReference>
<dbReference type="InterPro" id="IPR052155">
    <property type="entry name" value="Biofilm_reg_signaling"/>
</dbReference>
<dbReference type="InterPro" id="IPR029787">
    <property type="entry name" value="Nucleotide_cyclase"/>
</dbReference>
<evidence type="ECO:0000259" key="5">
    <source>
        <dbReference type="PROSITE" id="PS50887"/>
    </source>
</evidence>
<accession>A0A6F8VC02</accession>
<evidence type="ECO:0000313" key="6">
    <source>
        <dbReference type="EMBL" id="BCB27248.1"/>
    </source>
</evidence>
<dbReference type="NCBIfam" id="TIGR00254">
    <property type="entry name" value="GGDEF"/>
    <property type="match status" value="2"/>
</dbReference>
<dbReference type="KEGG" id="slac:SKTS_21340"/>
<dbReference type="SMART" id="SM00091">
    <property type="entry name" value="PAS"/>
    <property type="match status" value="1"/>
</dbReference>
<keyword evidence="7" id="KW-1185">Reference proteome</keyword>
<dbReference type="EMBL" id="AP022853">
    <property type="protein sequence ID" value="BCB27248.1"/>
    <property type="molecule type" value="Genomic_DNA"/>
</dbReference>
<feature type="domain" description="PAC" evidence="3">
    <location>
        <begin position="244"/>
        <end position="294"/>
    </location>
</feature>
<proteinExistence type="predicted"/>
<dbReference type="Proteomes" id="UP000502260">
    <property type="component" value="Chromosome"/>
</dbReference>
<dbReference type="PANTHER" id="PTHR44757:SF2">
    <property type="entry name" value="BIOFILM ARCHITECTURE MAINTENANCE PROTEIN MBAA"/>
    <property type="match status" value="1"/>
</dbReference>
<protein>
    <recommendedName>
        <fullName evidence="8">GGDEF domain-containing protein</fullName>
    </recommendedName>
</protein>
<dbReference type="PANTHER" id="PTHR44757">
    <property type="entry name" value="DIGUANYLATE CYCLASE DGCP"/>
    <property type="match status" value="1"/>
</dbReference>
<feature type="domain" description="PAS" evidence="2">
    <location>
        <begin position="174"/>
        <end position="226"/>
    </location>
</feature>
<dbReference type="InterPro" id="IPR035965">
    <property type="entry name" value="PAS-like_dom_sf"/>
</dbReference>
<gene>
    <name evidence="6" type="ORF">SKTS_21340</name>
</gene>
<dbReference type="InterPro" id="IPR043128">
    <property type="entry name" value="Rev_trsase/Diguanyl_cyclase"/>
</dbReference>
<dbReference type="SUPFAM" id="SSF55785">
    <property type="entry name" value="PYP-like sensor domain (PAS domain)"/>
    <property type="match status" value="1"/>
</dbReference>
<dbReference type="PROSITE" id="PS50883">
    <property type="entry name" value="EAL"/>
    <property type="match status" value="1"/>
</dbReference>
<keyword evidence="1" id="KW-0472">Membrane</keyword>
<organism evidence="6 7">
    <name type="scientific">Sulfurimicrobium lacus</name>
    <dbReference type="NCBI Taxonomy" id="2715678"/>
    <lineage>
        <taxon>Bacteria</taxon>
        <taxon>Pseudomonadati</taxon>
        <taxon>Pseudomonadota</taxon>
        <taxon>Betaproteobacteria</taxon>
        <taxon>Nitrosomonadales</taxon>
        <taxon>Sulfuricellaceae</taxon>
        <taxon>Sulfurimicrobium</taxon>
    </lineage>
</organism>
<dbReference type="RefSeq" id="WP_173064524.1">
    <property type="nucleotide sequence ID" value="NZ_AP022853.1"/>
</dbReference>
<dbReference type="InterPro" id="IPR000014">
    <property type="entry name" value="PAS"/>
</dbReference>
<dbReference type="InterPro" id="IPR000160">
    <property type="entry name" value="GGDEF_dom"/>
</dbReference>
<dbReference type="InterPro" id="IPR000700">
    <property type="entry name" value="PAS-assoc_C"/>
</dbReference>
<feature type="domain" description="GGDEF" evidence="5">
    <location>
        <begin position="326"/>
        <end position="479"/>
    </location>
</feature>
<dbReference type="PROSITE" id="PS50887">
    <property type="entry name" value="GGDEF"/>
    <property type="match status" value="1"/>
</dbReference>
<feature type="transmembrane region" description="Helical" evidence="1">
    <location>
        <begin position="134"/>
        <end position="156"/>
    </location>
</feature>
<sequence>MKSSGVASTVSWMAALVGGLVTALLPASYWWLTYQYQLGEMTNEAIINASQVAALVRQSRSVLDADKSRLAELISKDLTLTELPEARYVRDLNGRVLAGNQGKLEQPILSASEPVYASGRKVGEVVITRSLLPVAYRTGIAALLGLAIGMSIFIIMRVIPLRALERALASLHHEKERLRIVVDYALDPIITLSHDGMVESFNPAAEKSFGYRAKQVIGKHIETLMPGFEPGQSILSQGKAQSGETVEGVARRRDRSLFPVEYALSSTSDSADGTLVCILRDISERKEAQQSLAFMANYDSLTQLPNRTLFRDRLIHALARARRHDKLAALMFLDLDRFKLVNDSLGHAIGDKLLQGVAERLTLTLREADTVSRYNANTKEVRQEETGGALISRLGGDEFTVILEGLKHVNDAASAAQKIIDALTAPFDIDGHAVYISTSIGISLFPLDDSNIDTLLKQADMAMYYSKESGRNNYHFYGEQMNHFVHQRVALESSLRAALENKELFLCYQPTINADSGRLIGVEALLRWTNPGLGKVPPEQFIPVLEEMGLMPEIGEWVLLTACRQVRAWQQAGLAPLRLAVNLSARQFKQGDIVEHIGKLLRETGIAPRMLELEMTEGMLMEHTESSGATLNALAALGVRISIDNFGTGYSSLPYLKRFPIDTLKIDRSLVRGISTNNNDAEIVHAIIALARSLKIRVIAVGVETEEQKATLKRQGCGQIQGYLLSPPLPAEECERWLRARSSAEWVRTLPQNQNLSTA</sequence>
<dbReference type="Gene3D" id="3.30.70.270">
    <property type="match status" value="1"/>
</dbReference>
<dbReference type="SMART" id="SM00267">
    <property type="entry name" value="GGDEF"/>
    <property type="match status" value="1"/>
</dbReference>
<keyword evidence="1" id="KW-0812">Transmembrane</keyword>
<dbReference type="SUPFAM" id="SSF55073">
    <property type="entry name" value="Nucleotide cyclase"/>
    <property type="match status" value="2"/>
</dbReference>
<evidence type="ECO:0000259" key="3">
    <source>
        <dbReference type="PROSITE" id="PS50113"/>
    </source>
</evidence>
<dbReference type="PROSITE" id="PS50113">
    <property type="entry name" value="PAC"/>
    <property type="match status" value="1"/>
</dbReference>
<dbReference type="CDD" id="cd00130">
    <property type="entry name" value="PAS"/>
    <property type="match status" value="1"/>
</dbReference>
<dbReference type="Pfam" id="PF00563">
    <property type="entry name" value="EAL"/>
    <property type="match status" value="1"/>
</dbReference>
<dbReference type="CDD" id="cd01948">
    <property type="entry name" value="EAL"/>
    <property type="match status" value="1"/>
</dbReference>
<dbReference type="InterPro" id="IPR001633">
    <property type="entry name" value="EAL_dom"/>
</dbReference>
<dbReference type="SMART" id="SM00052">
    <property type="entry name" value="EAL"/>
    <property type="match status" value="1"/>
</dbReference>
<dbReference type="FunFam" id="3.20.20.450:FF:000001">
    <property type="entry name" value="Cyclic di-GMP phosphodiesterase yahA"/>
    <property type="match status" value="1"/>
</dbReference>
<reference evidence="7" key="1">
    <citation type="submission" date="2020-03" db="EMBL/GenBank/DDBJ databases">
        <title>Complete genome sequence of sulfur-oxidizing bacterium skT11.</title>
        <authorList>
            <person name="Kanda M."/>
            <person name="Kojima H."/>
            <person name="Fukui M."/>
        </authorList>
    </citation>
    <scope>NUCLEOTIDE SEQUENCE [LARGE SCALE GENOMIC DNA]</scope>
    <source>
        <strain evidence="7">skT11</strain>
    </source>
</reference>
<dbReference type="Pfam" id="PF13426">
    <property type="entry name" value="PAS_9"/>
    <property type="match status" value="1"/>
</dbReference>
<evidence type="ECO:0000259" key="2">
    <source>
        <dbReference type="PROSITE" id="PS50112"/>
    </source>
</evidence>
<dbReference type="PROSITE" id="PS50112">
    <property type="entry name" value="PAS"/>
    <property type="match status" value="1"/>
</dbReference>